<dbReference type="AlphaFoldDB" id="A0A4C1UV00"/>
<gene>
    <name evidence="1" type="ORF">EVAR_20176_1</name>
</gene>
<protein>
    <submittedName>
        <fullName evidence="1">Uncharacterized protein</fullName>
    </submittedName>
</protein>
<organism evidence="1 2">
    <name type="scientific">Eumeta variegata</name>
    <name type="common">Bagworm moth</name>
    <name type="synonym">Eumeta japonica</name>
    <dbReference type="NCBI Taxonomy" id="151549"/>
    <lineage>
        <taxon>Eukaryota</taxon>
        <taxon>Metazoa</taxon>
        <taxon>Ecdysozoa</taxon>
        <taxon>Arthropoda</taxon>
        <taxon>Hexapoda</taxon>
        <taxon>Insecta</taxon>
        <taxon>Pterygota</taxon>
        <taxon>Neoptera</taxon>
        <taxon>Endopterygota</taxon>
        <taxon>Lepidoptera</taxon>
        <taxon>Glossata</taxon>
        <taxon>Ditrysia</taxon>
        <taxon>Tineoidea</taxon>
        <taxon>Psychidae</taxon>
        <taxon>Oiketicinae</taxon>
        <taxon>Eumeta</taxon>
    </lineage>
</organism>
<dbReference type="Proteomes" id="UP000299102">
    <property type="component" value="Unassembled WGS sequence"/>
</dbReference>
<sequence>MIHLEKPGPDLLYGFLGFSPEPRGFKGPPAKSRLPKLCVVTPWGVATLSQGRRMSMRPNRMSHRALLHFRDSGSRVTDDRRWPAIFTRPSVRPAEDRRCDIQSAVATRQTFLPRK</sequence>
<reference evidence="1 2" key="1">
    <citation type="journal article" date="2019" name="Commun. Biol.">
        <title>The bagworm genome reveals a unique fibroin gene that provides high tensile strength.</title>
        <authorList>
            <person name="Kono N."/>
            <person name="Nakamura H."/>
            <person name="Ohtoshi R."/>
            <person name="Tomita M."/>
            <person name="Numata K."/>
            <person name="Arakawa K."/>
        </authorList>
    </citation>
    <scope>NUCLEOTIDE SEQUENCE [LARGE SCALE GENOMIC DNA]</scope>
</reference>
<evidence type="ECO:0000313" key="2">
    <source>
        <dbReference type="Proteomes" id="UP000299102"/>
    </source>
</evidence>
<keyword evidence="2" id="KW-1185">Reference proteome</keyword>
<proteinExistence type="predicted"/>
<evidence type="ECO:0000313" key="1">
    <source>
        <dbReference type="EMBL" id="GBP29847.1"/>
    </source>
</evidence>
<comment type="caution">
    <text evidence="1">The sequence shown here is derived from an EMBL/GenBank/DDBJ whole genome shotgun (WGS) entry which is preliminary data.</text>
</comment>
<name>A0A4C1UV00_EUMVA</name>
<accession>A0A4C1UV00</accession>
<dbReference type="EMBL" id="BGZK01000225">
    <property type="protein sequence ID" value="GBP29847.1"/>
    <property type="molecule type" value="Genomic_DNA"/>
</dbReference>